<evidence type="ECO:0000313" key="3">
    <source>
        <dbReference type="Proteomes" id="UP000199592"/>
    </source>
</evidence>
<dbReference type="EMBL" id="FNMY01000005">
    <property type="protein sequence ID" value="SDX02582.1"/>
    <property type="molecule type" value="Genomic_DNA"/>
</dbReference>
<dbReference type="Proteomes" id="UP000199592">
    <property type="component" value="Unassembled WGS sequence"/>
</dbReference>
<dbReference type="InterPro" id="IPR016187">
    <property type="entry name" value="CTDL_fold"/>
</dbReference>
<dbReference type="STRING" id="1073328.SAMN05216294_3012"/>
<accession>A0A1H2YBH0</accession>
<dbReference type="RefSeq" id="WP_217630570.1">
    <property type="nucleotide sequence ID" value="NZ_FNKI01000004.1"/>
</dbReference>
<dbReference type="AlphaFoldDB" id="A0A1H2YBH0"/>
<reference evidence="3" key="1">
    <citation type="submission" date="2016-10" db="EMBL/GenBank/DDBJ databases">
        <authorList>
            <person name="Varghese N."/>
            <person name="Submissions S."/>
        </authorList>
    </citation>
    <scope>NUCLEOTIDE SEQUENCE [LARGE SCALE GENOMIC DNA]</scope>
    <source>
        <strain evidence="3">DSM 25030</strain>
    </source>
</reference>
<dbReference type="Gene3D" id="3.90.1580.10">
    <property type="entry name" value="paralog of FGE (formylglycine-generating enzyme)"/>
    <property type="match status" value="1"/>
</dbReference>
<dbReference type="InterPro" id="IPR042095">
    <property type="entry name" value="SUMF_sf"/>
</dbReference>
<dbReference type="GO" id="GO:0120147">
    <property type="term" value="F:formylglycine-generating oxidase activity"/>
    <property type="evidence" value="ECO:0007669"/>
    <property type="project" value="TreeGrafter"/>
</dbReference>
<dbReference type="PANTHER" id="PTHR23150">
    <property type="entry name" value="SULFATASE MODIFYING FACTOR 1, 2"/>
    <property type="match status" value="1"/>
</dbReference>
<feature type="domain" description="Sulfatase-modifying factor enzyme-like" evidence="1">
    <location>
        <begin position="79"/>
        <end position="397"/>
    </location>
</feature>
<protein>
    <submittedName>
        <fullName evidence="2">Formylglycine-generating enzyme, required for sulfatase activity, contains SUMF1/FGE domain</fullName>
    </submittedName>
</protein>
<dbReference type="Pfam" id="PF03781">
    <property type="entry name" value="FGE-sulfatase"/>
    <property type="match status" value="1"/>
</dbReference>
<dbReference type="InterPro" id="IPR005532">
    <property type="entry name" value="SUMF_dom"/>
</dbReference>
<dbReference type="SUPFAM" id="SSF56436">
    <property type="entry name" value="C-type lectin-like"/>
    <property type="match status" value="1"/>
</dbReference>
<gene>
    <name evidence="2" type="ORF">SAMN04487892_3009</name>
</gene>
<keyword evidence="3" id="KW-1185">Reference proteome</keyword>
<evidence type="ECO:0000259" key="1">
    <source>
        <dbReference type="Pfam" id="PF03781"/>
    </source>
</evidence>
<proteinExistence type="predicted"/>
<sequence>MDFNKQQIKSSLFIGLIALASILTMCKTEKKEAEAALVSANQYCYVPSDSLIGKQFLDVSALAGIGSITTDENKMNDTSGMVLIKGGTFDMGGDVPMNSEGMPSTALPQPDEFPKHSVQVSDFYMDEHEVTVRQFLEFVEATGYKTIAEYDVDWEELKKQVPPGTPKPDEEMLKAGALVFHYVPKGTPKDNLANWWSFETGVNWKNPDGSNPDLDAILDLPVTQVSWYDAMAYAKWANKRLPTEAEYEYAMRAGSNNTMYPWGNEMVNNTDERGNFLQGDFPYENTVEDGFESVAPVKSFPPNAYGLYDISGNVWEWTLDWYGADYYDVLKSQGGTAINPQGPDETREVYNQQATNKVVRGGSFLCNDDWCSGFRNSRRMRLSPDSGMQHVGFRLVREVL</sequence>
<evidence type="ECO:0000313" key="2">
    <source>
        <dbReference type="EMBL" id="SDX02582.1"/>
    </source>
</evidence>
<dbReference type="InterPro" id="IPR051043">
    <property type="entry name" value="Sulfatase_Mod_Factor_Kinase"/>
</dbReference>
<name>A0A1H2YBH0_9FLAO</name>
<organism evidence="2 3">
    <name type="scientific">Flagellimonas zhangzhouensis</name>
    <dbReference type="NCBI Taxonomy" id="1073328"/>
    <lineage>
        <taxon>Bacteria</taxon>
        <taxon>Pseudomonadati</taxon>
        <taxon>Bacteroidota</taxon>
        <taxon>Flavobacteriia</taxon>
        <taxon>Flavobacteriales</taxon>
        <taxon>Flavobacteriaceae</taxon>
        <taxon>Flagellimonas</taxon>
    </lineage>
</organism>
<dbReference type="PANTHER" id="PTHR23150:SF19">
    <property type="entry name" value="FORMYLGLYCINE-GENERATING ENZYME"/>
    <property type="match status" value="1"/>
</dbReference>